<organism evidence="3 4">
    <name type="scientific">Batrachochytrium salamandrivorans</name>
    <dbReference type="NCBI Taxonomy" id="1357716"/>
    <lineage>
        <taxon>Eukaryota</taxon>
        <taxon>Fungi</taxon>
        <taxon>Fungi incertae sedis</taxon>
        <taxon>Chytridiomycota</taxon>
        <taxon>Chytridiomycota incertae sedis</taxon>
        <taxon>Chytridiomycetes</taxon>
        <taxon>Rhizophydiales</taxon>
        <taxon>Rhizophydiales incertae sedis</taxon>
        <taxon>Batrachochytrium</taxon>
    </lineage>
</organism>
<keyword evidence="4" id="KW-1185">Reference proteome</keyword>
<evidence type="ECO:0000313" key="4">
    <source>
        <dbReference type="Proteomes" id="UP001648503"/>
    </source>
</evidence>
<feature type="compositionally biased region" description="Basic and acidic residues" evidence="1">
    <location>
        <begin position="107"/>
        <end position="123"/>
    </location>
</feature>
<proteinExistence type="predicted"/>
<dbReference type="EMBL" id="JAFCIX010000386">
    <property type="protein sequence ID" value="KAH6592244.1"/>
    <property type="molecule type" value="Genomic_DNA"/>
</dbReference>
<gene>
    <name evidence="3" type="ORF">BASA50_008177</name>
</gene>
<reference evidence="3 4" key="1">
    <citation type="submission" date="2021-02" db="EMBL/GenBank/DDBJ databases">
        <title>Variation within the Batrachochytrium salamandrivorans European outbreak.</title>
        <authorList>
            <person name="Kelly M."/>
            <person name="Pasmans F."/>
            <person name="Shea T.P."/>
            <person name="Munoz J.F."/>
            <person name="Carranza S."/>
            <person name="Cuomo C.A."/>
            <person name="Martel A."/>
        </authorList>
    </citation>
    <scope>NUCLEOTIDE SEQUENCE [LARGE SCALE GENOMIC DNA]</scope>
    <source>
        <strain evidence="3 4">AMFP18/2</strain>
    </source>
</reference>
<evidence type="ECO:0000256" key="1">
    <source>
        <dbReference type="SAM" id="MobiDB-lite"/>
    </source>
</evidence>
<feature type="region of interest" description="Disordered" evidence="1">
    <location>
        <begin position="48"/>
        <end position="135"/>
    </location>
</feature>
<keyword evidence="2" id="KW-0732">Signal</keyword>
<accession>A0ABQ8F4Y0</accession>
<dbReference type="Proteomes" id="UP001648503">
    <property type="component" value="Unassembled WGS sequence"/>
</dbReference>
<feature type="signal peptide" evidence="2">
    <location>
        <begin position="1"/>
        <end position="18"/>
    </location>
</feature>
<evidence type="ECO:0000313" key="3">
    <source>
        <dbReference type="EMBL" id="KAH6592244.1"/>
    </source>
</evidence>
<sequence>MRLSAGIILSILSTNVFAIEHPNGAHSGSLLARRAVVADADGVFLQKRSGDEDQKDQARPKKYSLLNSRRRRHAHKKGFLEDDPNPDPNYNDDTQKGTTDSRIYFFDQDRGATGGREDVHTDDNSDQQRLSLVDAPKDSPPRVFTWIRGELPPERSGVKWFINEHRLFITSDRVCYGLDGKKGHEIGNEVYRMLEYAFKSSNSFKRMYKDPVDSPFSLELSSTTPSGLKQSYKRLQKDVLDNIRIYTSAINTAIYRIFMKPKSVSFWLKEMLEKTNDFYGFILETRPRFSRLVTELEISDTVYLEGLEVHIKNVEKHKFNLFREFMDIEDMLGDYRANPIQRSTSKLFSSILRFRGLLGIKTKSSKDRALLEDVELEDPTSSND</sequence>
<evidence type="ECO:0000256" key="2">
    <source>
        <dbReference type="SAM" id="SignalP"/>
    </source>
</evidence>
<protein>
    <submittedName>
        <fullName evidence="3">Uncharacterized protein</fullName>
    </submittedName>
</protein>
<feature type="compositionally biased region" description="Basic and acidic residues" evidence="1">
    <location>
        <begin position="48"/>
        <end position="59"/>
    </location>
</feature>
<name>A0ABQ8F4Y0_9FUNG</name>
<feature type="compositionally biased region" description="Basic residues" evidence="1">
    <location>
        <begin position="68"/>
        <end position="77"/>
    </location>
</feature>
<feature type="chain" id="PRO_5045160355" evidence="2">
    <location>
        <begin position="19"/>
        <end position="384"/>
    </location>
</feature>
<comment type="caution">
    <text evidence="3">The sequence shown here is derived from an EMBL/GenBank/DDBJ whole genome shotgun (WGS) entry which is preliminary data.</text>
</comment>